<dbReference type="SMART" id="SM00028">
    <property type="entry name" value="TPR"/>
    <property type="match status" value="3"/>
</dbReference>
<dbReference type="EMBL" id="JARBDR010000141">
    <property type="protein sequence ID" value="KAJ8320217.1"/>
    <property type="molecule type" value="Genomic_DNA"/>
</dbReference>
<evidence type="ECO:0000256" key="3">
    <source>
        <dbReference type="PROSITE-ProRule" id="PRU00339"/>
    </source>
</evidence>
<gene>
    <name evidence="6" type="ORF">KUTeg_001804</name>
</gene>
<dbReference type="PANTHER" id="PTHR16091">
    <property type="entry name" value="TTC17 PROTEIN"/>
    <property type="match status" value="1"/>
</dbReference>
<dbReference type="Proteomes" id="UP001217089">
    <property type="component" value="Unassembled WGS sequence"/>
</dbReference>
<dbReference type="SUPFAM" id="SSF48452">
    <property type="entry name" value="TPR-like"/>
    <property type="match status" value="1"/>
</dbReference>
<dbReference type="InterPro" id="IPR011990">
    <property type="entry name" value="TPR-like_helical_dom_sf"/>
</dbReference>
<name>A0ABQ9FW57_TEGGR</name>
<keyword evidence="5" id="KW-0472">Membrane</keyword>
<dbReference type="Pfam" id="PF13431">
    <property type="entry name" value="TPR_17"/>
    <property type="match status" value="1"/>
</dbReference>
<dbReference type="InterPro" id="IPR013105">
    <property type="entry name" value="TPR_2"/>
</dbReference>
<feature type="region of interest" description="Disordered" evidence="4">
    <location>
        <begin position="26"/>
        <end position="55"/>
    </location>
</feature>
<protein>
    <recommendedName>
        <fullName evidence="8">Tetratricopeptide repeat protein 17</fullName>
    </recommendedName>
</protein>
<keyword evidence="1" id="KW-0677">Repeat</keyword>
<keyword evidence="2 3" id="KW-0802">TPR repeat</keyword>
<evidence type="ECO:0008006" key="8">
    <source>
        <dbReference type="Google" id="ProtNLM"/>
    </source>
</evidence>
<dbReference type="InterPro" id="IPR019734">
    <property type="entry name" value="TPR_rpt"/>
</dbReference>
<feature type="repeat" description="TPR" evidence="3">
    <location>
        <begin position="209"/>
        <end position="242"/>
    </location>
</feature>
<evidence type="ECO:0000256" key="1">
    <source>
        <dbReference type="ARBA" id="ARBA00022737"/>
    </source>
</evidence>
<organism evidence="6 7">
    <name type="scientific">Tegillarca granosa</name>
    <name type="common">Malaysian cockle</name>
    <name type="synonym">Anadara granosa</name>
    <dbReference type="NCBI Taxonomy" id="220873"/>
    <lineage>
        <taxon>Eukaryota</taxon>
        <taxon>Metazoa</taxon>
        <taxon>Spiralia</taxon>
        <taxon>Lophotrochozoa</taxon>
        <taxon>Mollusca</taxon>
        <taxon>Bivalvia</taxon>
        <taxon>Autobranchia</taxon>
        <taxon>Pteriomorphia</taxon>
        <taxon>Arcoida</taxon>
        <taxon>Arcoidea</taxon>
        <taxon>Arcidae</taxon>
        <taxon>Tegillarca</taxon>
    </lineage>
</organism>
<dbReference type="InterPro" id="IPR052630">
    <property type="entry name" value="TTC17"/>
</dbReference>
<dbReference type="Gene3D" id="1.25.40.10">
    <property type="entry name" value="Tetratricopeptide repeat domain"/>
    <property type="match status" value="1"/>
</dbReference>
<reference evidence="6 7" key="1">
    <citation type="submission" date="2022-12" db="EMBL/GenBank/DDBJ databases">
        <title>Chromosome-level genome of Tegillarca granosa.</title>
        <authorList>
            <person name="Kim J."/>
        </authorList>
    </citation>
    <scope>NUCLEOTIDE SEQUENCE [LARGE SCALE GENOMIC DNA]</scope>
    <source>
        <strain evidence="6">Teg-2019</strain>
        <tissue evidence="6">Adductor muscle</tissue>
    </source>
</reference>
<keyword evidence="5" id="KW-0812">Transmembrane</keyword>
<evidence type="ECO:0000256" key="4">
    <source>
        <dbReference type="SAM" id="MobiDB-lite"/>
    </source>
</evidence>
<keyword evidence="7" id="KW-1185">Reference proteome</keyword>
<sequence>MTCDMPCVSYMALYIVSMHIVNSNSRSSTGSNHWRLNHEEGKVVPADENDEKRTDDELMGILTLKVVEDGEWRVENMKKKDENPSDTRGITNRNEHRHIPEPEVALIFKKKGNKNSEVDLNELEDRLWKMKKEKPKTGNLYNQIGNFWRIKGNTQFSIECFRKALSISPNNAEVLLNLARVLFNLQYLDDAIFLTRRSLVMQPTTQNSWLQHFTLGEILKAYGHYEEASLHFQHALDLNPGFNPAKAHLREMEGVPNPSVTQYTLFIILFLVLGVVFGVITSIEANFEDSGEVKTQRHFNRAMAMRSIKLGINPRLIRMRKLN</sequence>
<evidence type="ECO:0000313" key="6">
    <source>
        <dbReference type="EMBL" id="KAJ8320217.1"/>
    </source>
</evidence>
<evidence type="ECO:0000256" key="5">
    <source>
        <dbReference type="SAM" id="Phobius"/>
    </source>
</evidence>
<proteinExistence type="predicted"/>
<feature type="transmembrane region" description="Helical" evidence="5">
    <location>
        <begin position="263"/>
        <end position="287"/>
    </location>
</feature>
<dbReference type="Pfam" id="PF07719">
    <property type="entry name" value="TPR_2"/>
    <property type="match status" value="1"/>
</dbReference>
<dbReference type="PROSITE" id="PS50005">
    <property type="entry name" value="TPR"/>
    <property type="match status" value="2"/>
</dbReference>
<keyword evidence="5" id="KW-1133">Transmembrane helix</keyword>
<evidence type="ECO:0000256" key="2">
    <source>
        <dbReference type="ARBA" id="ARBA00022803"/>
    </source>
</evidence>
<evidence type="ECO:0000313" key="7">
    <source>
        <dbReference type="Proteomes" id="UP001217089"/>
    </source>
</evidence>
<feature type="repeat" description="TPR" evidence="3">
    <location>
        <begin position="138"/>
        <end position="171"/>
    </location>
</feature>
<accession>A0ABQ9FW57</accession>
<dbReference type="PANTHER" id="PTHR16091:SF3">
    <property type="entry name" value="TETRATRICOPEPTIDE REPEAT PROTEIN 17"/>
    <property type="match status" value="1"/>
</dbReference>
<comment type="caution">
    <text evidence="6">The sequence shown here is derived from an EMBL/GenBank/DDBJ whole genome shotgun (WGS) entry which is preliminary data.</text>
</comment>